<dbReference type="PANTHER" id="PTHR21727:SF0">
    <property type="entry name" value="MRNA (2'-O-METHYLADENOSINE-N(6)-)-METHYLTRANSFERASE"/>
    <property type="match status" value="1"/>
</dbReference>
<feature type="compositionally biased region" description="Basic and acidic residues" evidence="1">
    <location>
        <begin position="47"/>
        <end position="57"/>
    </location>
</feature>
<dbReference type="EMBL" id="MCGO01000031">
    <property type="protein sequence ID" value="ORY41643.1"/>
    <property type="molecule type" value="Genomic_DNA"/>
</dbReference>
<feature type="domain" description="PCIF1 WW" evidence="2">
    <location>
        <begin position="225"/>
        <end position="380"/>
    </location>
</feature>
<evidence type="ECO:0000313" key="4">
    <source>
        <dbReference type="Proteomes" id="UP000193642"/>
    </source>
</evidence>
<feature type="compositionally biased region" description="Low complexity" evidence="1">
    <location>
        <begin position="23"/>
        <end position="46"/>
    </location>
</feature>
<organism evidence="3 4">
    <name type="scientific">Rhizoclosmatium globosum</name>
    <dbReference type="NCBI Taxonomy" id="329046"/>
    <lineage>
        <taxon>Eukaryota</taxon>
        <taxon>Fungi</taxon>
        <taxon>Fungi incertae sedis</taxon>
        <taxon>Chytridiomycota</taxon>
        <taxon>Chytridiomycota incertae sedis</taxon>
        <taxon>Chytridiomycetes</taxon>
        <taxon>Chytridiales</taxon>
        <taxon>Chytriomycetaceae</taxon>
        <taxon>Rhizoclosmatium</taxon>
    </lineage>
</organism>
<sequence length="486" mass="54733">MSDRNPRNARSPGTSTRPRQAATTTSCRTRCTNSSHSSTRTSTAREGTQRRGREGRRLGHGNRLVKEIQKVLFGDATSATPPNLKIEEKRQALDRRLRRKFKHLLLKHELAPPIQAFERWIFNAQSSASAKQRKDPLLPFNILTEENLVGDLVRAGISEKDSKTIVKELGKESTSCVQELLDLEAKLQKDGAEEEQVVITHHATSVDVTFGKNSFCKLSPQHYTKLQYLFKKYSEKPESEFPKALLALLLRYKSLLGHGFQAALSNVSFNVLNREFGVDFECFASPLNSRWGRHCSAFLDTDAAFGSLGDFFGFKPWEGSFQVNPPFVRPIMEKAARHVIELLDRAQTAKKALSFVVIIPGWEECECWGLLKGSSYLKDKYRPSPYPTGIFFVQTEAGSEKWPVTERKIALLRYAMMSSLPKQSEAARRLRAGRGYSSIDGGGGVYKGKTKNKRVWSEANGGEDEGDDTKNSKEEREVEEEIDAEY</sequence>
<dbReference type="Proteomes" id="UP000193642">
    <property type="component" value="Unassembled WGS sequence"/>
</dbReference>
<evidence type="ECO:0000259" key="2">
    <source>
        <dbReference type="Pfam" id="PF12237"/>
    </source>
</evidence>
<feature type="region of interest" description="Disordered" evidence="1">
    <location>
        <begin position="1"/>
        <end position="61"/>
    </location>
</feature>
<protein>
    <recommendedName>
        <fullName evidence="2">PCIF1 WW domain-containing protein</fullName>
    </recommendedName>
</protein>
<accession>A0A1Y2C3L6</accession>
<evidence type="ECO:0000313" key="3">
    <source>
        <dbReference type="EMBL" id="ORY41643.1"/>
    </source>
</evidence>
<feature type="compositionally biased region" description="Acidic residues" evidence="1">
    <location>
        <begin position="477"/>
        <end position="486"/>
    </location>
</feature>
<reference evidence="3 4" key="1">
    <citation type="submission" date="2016-07" db="EMBL/GenBank/DDBJ databases">
        <title>Pervasive Adenine N6-methylation of Active Genes in Fungi.</title>
        <authorList>
            <consortium name="DOE Joint Genome Institute"/>
            <person name="Mondo S.J."/>
            <person name="Dannebaum R.O."/>
            <person name="Kuo R.C."/>
            <person name="Labutti K."/>
            <person name="Haridas S."/>
            <person name="Kuo A."/>
            <person name="Salamov A."/>
            <person name="Ahrendt S.R."/>
            <person name="Lipzen A."/>
            <person name="Sullivan W."/>
            <person name="Andreopoulos W.B."/>
            <person name="Clum A."/>
            <person name="Lindquist E."/>
            <person name="Daum C."/>
            <person name="Ramamoorthy G.K."/>
            <person name="Gryganskyi A."/>
            <person name="Culley D."/>
            <person name="Magnuson J.K."/>
            <person name="James T.Y."/>
            <person name="O'Malley M.A."/>
            <person name="Stajich J.E."/>
            <person name="Spatafora J.W."/>
            <person name="Visel A."/>
            <person name="Grigoriev I.V."/>
        </authorList>
    </citation>
    <scope>NUCLEOTIDE SEQUENCE [LARGE SCALE GENOMIC DNA]</scope>
    <source>
        <strain evidence="3 4">JEL800</strain>
    </source>
</reference>
<dbReference type="InterPro" id="IPR039881">
    <property type="entry name" value="PCIF1-like"/>
</dbReference>
<keyword evidence="4" id="KW-1185">Reference proteome</keyword>
<evidence type="ECO:0000256" key="1">
    <source>
        <dbReference type="SAM" id="MobiDB-lite"/>
    </source>
</evidence>
<name>A0A1Y2C3L6_9FUNG</name>
<comment type="caution">
    <text evidence="3">The sequence shown here is derived from an EMBL/GenBank/DDBJ whole genome shotgun (WGS) entry which is preliminary data.</text>
</comment>
<feature type="region of interest" description="Disordered" evidence="1">
    <location>
        <begin position="438"/>
        <end position="486"/>
    </location>
</feature>
<dbReference type="Pfam" id="PF12237">
    <property type="entry name" value="PCIF1_WW"/>
    <property type="match status" value="1"/>
</dbReference>
<dbReference type="PANTHER" id="PTHR21727">
    <property type="entry name" value="PHOSPHORYLATED CTD INTERACTING FACTOR 1"/>
    <property type="match status" value="1"/>
</dbReference>
<gene>
    <name evidence="3" type="ORF">BCR33DRAFT_852149</name>
</gene>
<dbReference type="GO" id="GO:0016422">
    <property type="term" value="F:mRNA (2'-O-methyladenosine-N6-)-methyltransferase activity"/>
    <property type="evidence" value="ECO:0007669"/>
    <property type="project" value="InterPro"/>
</dbReference>
<feature type="compositionally biased region" description="Polar residues" evidence="1">
    <location>
        <begin position="11"/>
        <end position="22"/>
    </location>
</feature>
<dbReference type="GO" id="GO:0099122">
    <property type="term" value="F:RNA polymerase II C-terminal domain binding"/>
    <property type="evidence" value="ECO:0007669"/>
    <property type="project" value="InterPro"/>
</dbReference>
<dbReference type="OrthoDB" id="193787at2759"/>
<dbReference type="InterPro" id="IPR022035">
    <property type="entry name" value="PCIF1_WW"/>
</dbReference>
<proteinExistence type="predicted"/>
<dbReference type="AlphaFoldDB" id="A0A1Y2C3L6"/>